<dbReference type="Pfam" id="PF09331">
    <property type="entry name" value="DUF1985"/>
    <property type="match status" value="1"/>
</dbReference>
<keyword evidence="3" id="KW-1185">Reference proteome</keyword>
<dbReference type="Proteomes" id="UP000886595">
    <property type="component" value="Unassembled WGS sequence"/>
</dbReference>
<evidence type="ECO:0000313" key="2">
    <source>
        <dbReference type="EMBL" id="KAG2331340.1"/>
    </source>
</evidence>
<dbReference type="EMBL" id="JAAMPC010000001">
    <property type="protein sequence ID" value="KAG2331340.1"/>
    <property type="molecule type" value="Genomic_DNA"/>
</dbReference>
<proteinExistence type="predicted"/>
<reference evidence="2 3" key="1">
    <citation type="submission" date="2020-02" db="EMBL/GenBank/DDBJ databases">
        <authorList>
            <person name="Ma Q."/>
            <person name="Huang Y."/>
            <person name="Song X."/>
            <person name="Pei D."/>
        </authorList>
    </citation>
    <scope>NUCLEOTIDE SEQUENCE [LARGE SCALE GENOMIC DNA]</scope>
    <source>
        <strain evidence="2">Sxm20200214</strain>
        <tissue evidence="2">Leaf</tissue>
    </source>
</reference>
<accession>A0A8X7WLB7</accession>
<organism evidence="2 3">
    <name type="scientific">Brassica carinata</name>
    <name type="common">Ethiopian mustard</name>
    <name type="synonym">Abyssinian cabbage</name>
    <dbReference type="NCBI Taxonomy" id="52824"/>
    <lineage>
        <taxon>Eukaryota</taxon>
        <taxon>Viridiplantae</taxon>
        <taxon>Streptophyta</taxon>
        <taxon>Embryophyta</taxon>
        <taxon>Tracheophyta</taxon>
        <taxon>Spermatophyta</taxon>
        <taxon>Magnoliopsida</taxon>
        <taxon>eudicotyledons</taxon>
        <taxon>Gunneridae</taxon>
        <taxon>Pentapetalae</taxon>
        <taxon>rosids</taxon>
        <taxon>malvids</taxon>
        <taxon>Brassicales</taxon>
        <taxon>Brassicaceae</taxon>
        <taxon>Brassiceae</taxon>
        <taxon>Brassica</taxon>
    </lineage>
</organism>
<dbReference type="AlphaFoldDB" id="A0A8X7WLB7"/>
<dbReference type="InterPro" id="IPR015410">
    <property type="entry name" value="DUF1985"/>
</dbReference>
<sequence>MQKLKPDNRLPQRLFATDRYPCNRLNIYSKPDYIAFIRHVLRGTEEFETIKASCFGKLFDLPSRQCPVSCKLIHSMLTRQLVCADKHTLWPVFAGHPFRFGLQEFGTITGLPCGAFPPGYNPDMKCKSDPRKDAFWVRLIGKKRFTTIEDLRHQLATDRNMTSWRRLRLALIIIVDGVLIVHEQKPRPTLRFVKLVEHLELPEDDHLHETPQICKKTRTTPTQVLVDELKQESYRLQGFPLALQLVAFSAVPKLLSIIQAPFDSLTIMDLDVDHLPIYPSIATQDIHGVEADPKLAVTALIPVERQPQPGWGVWPDVCDDDRTEYMEQRIADRQPFTKAMWPGGDASEPFITFPTIVELPVSRKRSTRSRKTNG</sequence>
<dbReference type="PANTHER" id="PTHR48449:SF1">
    <property type="entry name" value="DUF1985 DOMAIN-CONTAINING PROTEIN"/>
    <property type="match status" value="1"/>
</dbReference>
<evidence type="ECO:0000259" key="1">
    <source>
        <dbReference type="Pfam" id="PF09331"/>
    </source>
</evidence>
<name>A0A8X7WLB7_BRACI</name>
<dbReference type="OrthoDB" id="1110855at2759"/>
<comment type="caution">
    <text evidence="2">The sequence shown here is derived from an EMBL/GenBank/DDBJ whole genome shotgun (WGS) entry which is preliminary data.</text>
</comment>
<protein>
    <recommendedName>
        <fullName evidence="1">DUF1985 domain-containing protein</fullName>
    </recommendedName>
</protein>
<evidence type="ECO:0000313" key="3">
    <source>
        <dbReference type="Proteomes" id="UP000886595"/>
    </source>
</evidence>
<gene>
    <name evidence="2" type="ORF">Bca52824_002520</name>
</gene>
<feature type="domain" description="DUF1985" evidence="1">
    <location>
        <begin position="77"/>
        <end position="200"/>
    </location>
</feature>
<dbReference type="PANTHER" id="PTHR48449">
    <property type="entry name" value="DUF1985 DOMAIN-CONTAINING PROTEIN"/>
    <property type="match status" value="1"/>
</dbReference>